<evidence type="ECO:0000256" key="1">
    <source>
        <dbReference type="ARBA" id="ARBA00022729"/>
    </source>
</evidence>
<evidence type="ECO:0000313" key="4">
    <source>
        <dbReference type="EMBL" id="GAL80451.1"/>
    </source>
</evidence>
<evidence type="ECO:0000313" key="5">
    <source>
        <dbReference type="Proteomes" id="UP000029643"/>
    </source>
</evidence>
<protein>
    <recommendedName>
        <fullName evidence="3">Secretion system C-terminal sorting domain-containing protein</fullName>
    </recommendedName>
</protein>
<organism evidence="4 5">
    <name type="scientific">Algibacter lectus</name>
    <dbReference type="NCBI Taxonomy" id="221126"/>
    <lineage>
        <taxon>Bacteria</taxon>
        <taxon>Pseudomonadati</taxon>
        <taxon>Bacteroidota</taxon>
        <taxon>Flavobacteriia</taxon>
        <taxon>Flavobacteriales</taxon>
        <taxon>Flavobacteriaceae</taxon>
        <taxon>Algibacter</taxon>
    </lineage>
</organism>
<reference evidence="4 5" key="1">
    <citation type="journal article" date="2014" name="Genome Announc.">
        <title>Draft Genome Sequences of Marine Flavobacterium Algibacter lectus Strains SS8 and NR4.</title>
        <authorList>
            <person name="Takatani N."/>
            <person name="Nakanishi M."/>
            <person name="Meirelles P."/>
            <person name="Mino S."/>
            <person name="Suda W."/>
            <person name="Oshima K."/>
            <person name="Hattori M."/>
            <person name="Ohkuma M."/>
            <person name="Hosokawa M."/>
            <person name="Miyashita K."/>
            <person name="Thompson F.L."/>
            <person name="Niwa A."/>
            <person name="Sawabe T."/>
            <person name="Sawabe T."/>
        </authorList>
    </citation>
    <scope>NUCLEOTIDE SEQUENCE [LARGE SCALE GENOMIC DNA]</scope>
    <source>
        <strain evidence="5">JCM19274</strain>
    </source>
</reference>
<dbReference type="RefSeq" id="WP_042498693.1">
    <property type="nucleotide sequence ID" value="NZ_BBNU01000010.1"/>
</dbReference>
<dbReference type="AlphaFoldDB" id="A0A090WTW8"/>
<evidence type="ECO:0000259" key="3">
    <source>
        <dbReference type="Pfam" id="PF18962"/>
    </source>
</evidence>
<accession>A0A090WTW8</accession>
<sequence length="415" mass="48507">MKKLYPLVFAICFAGISNLYAQTEFRLDSTHVYSWYIDDWSHHTRELYTYENGGIKETNLLRLTSNASGWVNYYQRNKMYNAANNLIENIQQNWESGTWIDKLRESYAYDDLDNQTSYVYAILVGGTWGGNTKREVKTYESGRLISKTFESAYVGAALFPTTRYLYNYDTLSNELSEEIEQTYFADVDVWQNVRKMKYSYTSFGALHKVEEIGFNSRNGEFNNFPTLQTLFSYNALQQLTDQVVQLRINDDYRNNSRFVYVYTLGNQTELIIQEWHNLSESWQNKSRQLRTFDTDNNETSLIYQSWDIDTATWKGFVRIDSFWSMAEDFDITLSNTEPIEKESGISIYPNPATNFININAPEEVKSITLYNLHRKQILFDNNKTRLDVSHLAAGLYVAKINFGNSIKTKKILIKN</sequence>
<feature type="signal peptide" evidence="2">
    <location>
        <begin position="1"/>
        <end position="21"/>
    </location>
</feature>
<dbReference type="EMBL" id="BBNU01000010">
    <property type="protein sequence ID" value="GAL80451.1"/>
    <property type="molecule type" value="Genomic_DNA"/>
</dbReference>
<dbReference type="STRING" id="221126.SAMN04489722_10121"/>
<dbReference type="NCBIfam" id="TIGR04183">
    <property type="entry name" value="Por_Secre_tail"/>
    <property type="match status" value="1"/>
</dbReference>
<dbReference type="Gene3D" id="2.40.128.720">
    <property type="match status" value="3"/>
</dbReference>
<keyword evidence="1 2" id="KW-0732">Signal</keyword>
<dbReference type="Pfam" id="PF18962">
    <property type="entry name" value="Por_Secre_tail"/>
    <property type="match status" value="1"/>
</dbReference>
<name>A0A090WTW8_9FLAO</name>
<dbReference type="Proteomes" id="UP000029643">
    <property type="component" value="Unassembled WGS sequence"/>
</dbReference>
<dbReference type="InterPro" id="IPR026444">
    <property type="entry name" value="Secre_tail"/>
</dbReference>
<comment type="caution">
    <text evidence="4">The sequence shown here is derived from an EMBL/GenBank/DDBJ whole genome shotgun (WGS) entry which is preliminary data.</text>
</comment>
<gene>
    <name evidence="4" type="ORF">JCM19274_741</name>
</gene>
<evidence type="ECO:0000256" key="2">
    <source>
        <dbReference type="SAM" id="SignalP"/>
    </source>
</evidence>
<feature type="domain" description="Secretion system C-terminal sorting" evidence="3">
    <location>
        <begin position="347"/>
        <end position="413"/>
    </location>
</feature>
<feature type="chain" id="PRO_5001866561" description="Secretion system C-terminal sorting domain-containing protein" evidence="2">
    <location>
        <begin position="22"/>
        <end position="415"/>
    </location>
</feature>
<proteinExistence type="predicted"/>